<name>A0A550CKH1_9AGAR</name>
<evidence type="ECO:0008006" key="4">
    <source>
        <dbReference type="Google" id="ProtNLM"/>
    </source>
</evidence>
<dbReference type="EMBL" id="VDMD01000005">
    <property type="protein sequence ID" value="TRM65296.1"/>
    <property type="molecule type" value="Genomic_DNA"/>
</dbReference>
<dbReference type="Proteomes" id="UP000320762">
    <property type="component" value="Unassembled WGS sequence"/>
</dbReference>
<feature type="compositionally biased region" description="Basic and acidic residues" evidence="1">
    <location>
        <begin position="1"/>
        <end position="12"/>
    </location>
</feature>
<feature type="compositionally biased region" description="Low complexity" evidence="1">
    <location>
        <begin position="18"/>
        <end position="31"/>
    </location>
</feature>
<protein>
    <recommendedName>
        <fullName evidence="4">F-box domain-containing protein</fullName>
    </recommendedName>
</protein>
<proteinExistence type="predicted"/>
<dbReference type="InterPro" id="IPR032675">
    <property type="entry name" value="LRR_dom_sf"/>
</dbReference>
<evidence type="ECO:0000313" key="2">
    <source>
        <dbReference type="EMBL" id="TRM65296.1"/>
    </source>
</evidence>
<accession>A0A550CKH1</accession>
<feature type="region of interest" description="Disordered" evidence="1">
    <location>
        <begin position="1"/>
        <end position="37"/>
    </location>
</feature>
<comment type="caution">
    <text evidence="2">The sequence shown here is derived from an EMBL/GenBank/DDBJ whole genome shotgun (WGS) entry which is preliminary data.</text>
</comment>
<reference evidence="2 3" key="1">
    <citation type="journal article" date="2019" name="New Phytol.">
        <title>Comparative genomics reveals unique wood-decay strategies and fruiting body development in the Schizophyllaceae.</title>
        <authorList>
            <person name="Almasi E."/>
            <person name="Sahu N."/>
            <person name="Krizsan K."/>
            <person name="Balint B."/>
            <person name="Kovacs G.M."/>
            <person name="Kiss B."/>
            <person name="Cseklye J."/>
            <person name="Drula E."/>
            <person name="Henrissat B."/>
            <person name="Nagy I."/>
            <person name="Chovatia M."/>
            <person name="Adam C."/>
            <person name="LaButti K."/>
            <person name="Lipzen A."/>
            <person name="Riley R."/>
            <person name="Grigoriev I.V."/>
            <person name="Nagy L.G."/>
        </authorList>
    </citation>
    <scope>NUCLEOTIDE SEQUENCE [LARGE SCALE GENOMIC DNA]</scope>
    <source>
        <strain evidence="2 3">NL-1724</strain>
    </source>
</reference>
<keyword evidence="3" id="KW-1185">Reference proteome</keyword>
<dbReference type="OrthoDB" id="2641299at2759"/>
<organism evidence="2 3">
    <name type="scientific">Schizophyllum amplum</name>
    <dbReference type="NCBI Taxonomy" id="97359"/>
    <lineage>
        <taxon>Eukaryota</taxon>
        <taxon>Fungi</taxon>
        <taxon>Dikarya</taxon>
        <taxon>Basidiomycota</taxon>
        <taxon>Agaricomycotina</taxon>
        <taxon>Agaricomycetes</taxon>
        <taxon>Agaricomycetidae</taxon>
        <taxon>Agaricales</taxon>
        <taxon>Schizophyllaceae</taxon>
        <taxon>Schizophyllum</taxon>
    </lineage>
</organism>
<evidence type="ECO:0000256" key="1">
    <source>
        <dbReference type="SAM" id="MobiDB-lite"/>
    </source>
</evidence>
<dbReference type="Gene3D" id="3.80.10.10">
    <property type="entry name" value="Ribonuclease Inhibitor"/>
    <property type="match status" value="1"/>
</dbReference>
<dbReference type="SUPFAM" id="SSF52047">
    <property type="entry name" value="RNI-like"/>
    <property type="match status" value="1"/>
</dbReference>
<evidence type="ECO:0000313" key="3">
    <source>
        <dbReference type="Proteomes" id="UP000320762"/>
    </source>
</evidence>
<dbReference type="AlphaFoldDB" id="A0A550CKH1"/>
<sequence>MPTPLTKDKSNVDLRTVSPKPSSSTTAANSSHARPKKSTIVQAKCHIERLPLELLDYVFSLASPSNISSDQADFHKSRFTALSSILGVCKAWSDVLRRAVFFRQSKFVALGALYVQAHLEEQERCALVALRLGLWSDNPLDVFLSLASPLRLTRAMQLVRDESSRWRTATIEADLRVCAGDLNLMQGKLKKLRHLSVRHNVAYVHSPADIAQVDLNAFADAPALTSVFIAGDITSNFITLALPEKQLLKIACADTSASVLLTMLDLQPQLHELHWISGPRVQDVELDLEDEYDAVELPQLTKLTLEDVPYIVSSKILHQLRLPALQELILRNVSSQDVSADQLIKLIRDRTTAPDNIAVRYA</sequence>
<gene>
    <name evidence="2" type="ORF">BD626DRAFT_216438</name>
</gene>